<evidence type="ECO:0000256" key="5">
    <source>
        <dbReference type="ARBA" id="ARBA00022553"/>
    </source>
</evidence>
<keyword evidence="9 14" id="KW-1133">Transmembrane helix</keyword>
<feature type="domain" description="Histidine kinase" evidence="15">
    <location>
        <begin position="499"/>
        <end position="721"/>
    </location>
</feature>
<dbReference type="PROSITE" id="PS50109">
    <property type="entry name" value="HIS_KIN"/>
    <property type="match status" value="1"/>
</dbReference>
<evidence type="ECO:0000259" key="16">
    <source>
        <dbReference type="PROSITE" id="PS50110"/>
    </source>
</evidence>
<evidence type="ECO:0000256" key="14">
    <source>
        <dbReference type="SAM" id="Phobius"/>
    </source>
</evidence>
<dbReference type="CDD" id="cd17546">
    <property type="entry name" value="REC_hyHK_CKI1_RcsC-like"/>
    <property type="match status" value="1"/>
</dbReference>
<evidence type="ECO:0000256" key="10">
    <source>
        <dbReference type="ARBA" id="ARBA00023012"/>
    </source>
</evidence>
<feature type="transmembrane region" description="Helical" evidence="14">
    <location>
        <begin position="26"/>
        <end position="48"/>
    </location>
</feature>
<gene>
    <name evidence="18" type="ORF">ACE1CI_00990</name>
</gene>
<keyword evidence="5 12" id="KW-0597">Phosphoprotein</keyword>
<dbReference type="SMART" id="SM00448">
    <property type="entry name" value="REC"/>
    <property type="match status" value="1"/>
</dbReference>
<keyword evidence="8" id="KW-0418">Kinase</keyword>
<evidence type="ECO:0000256" key="13">
    <source>
        <dbReference type="SAM" id="Coils"/>
    </source>
</evidence>
<evidence type="ECO:0000259" key="15">
    <source>
        <dbReference type="PROSITE" id="PS50109"/>
    </source>
</evidence>
<dbReference type="Gene3D" id="6.10.340.10">
    <property type="match status" value="1"/>
</dbReference>
<dbReference type="Pfam" id="PF02518">
    <property type="entry name" value="HATPase_c"/>
    <property type="match status" value="1"/>
</dbReference>
<dbReference type="Gene3D" id="3.40.50.2300">
    <property type="match status" value="1"/>
</dbReference>
<evidence type="ECO:0000256" key="8">
    <source>
        <dbReference type="ARBA" id="ARBA00022777"/>
    </source>
</evidence>
<accession>A0ABV4XJU1</accession>
<dbReference type="InterPro" id="IPR036890">
    <property type="entry name" value="HATPase_C_sf"/>
</dbReference>
<dbReference type="Gene3D" id="3.30.565.10">
    <property type="entry name" value="Histidine kinase-like ATPase, C-terminal domain"/>
    <property type="match status" value="1"/>
</dbReference>
<dbReference type="Pfam" id="PF00672">
    <property type="entry name" value="HAMP"/>
    <property type="match status" value="1"/>
</dbReference>
<protein>
    <recommendedName>
        <fullName evidence="3">histidine kinase</fullName>
        <ecNumber evidence="3">2.7.13.3</ecNumber>
    </recommendedName>
</protein>
<dbReference type="Gene3D" id="1.10.287.130">
    <property type="match status" value="1"/>
</dbReference>
<proteinExistence type="predicted"/>
<evidence type="ECO:0000259" key="17">
    <source>
        <dbReference type="PROSITE" id="PS50885"/>
    </source>
</evidence>
<keyword evidence="18" id="KW-0547">Nucleotide-binding</keyword>
<dbReference type="EC" id="2.7.13.3" evidence="3"/>
<evidence type="ECO:0000313" key="19">
    <source>
        <dbReference type="Proteomes" id="UP001576784"/>
    </source>
</evidence>
<dbReference type="Pfam" id="PF00072">
    <property type="entry name" value="Response_reg"/>
    <property type="match status" value="1"/>
</dbReference>
<dbReference type="InterPro" id="IPR011006">
    <property type="entry name" value="CheY-like_superfamily"/>
</dbReference>
<keyword evidence="6" id="KW-0808">Transferase</keyword>
<dbReference type="InterPro" id="IPR036097">
    <property type="entry name" value="HisK_dim/P_sf"/>
</dbReference>
<dbReference type="RefSeq" id="WP_413261174.1">
    <property type="nucleotide sequence ID" value="NZ_JBHFNR010000007.1"/>
</dbReference>
<evidence type="ECO:0000256" key="3">
    <source>
        <dbReference type="ARBA" id="ARBA00012438"/>
    </source>
</evidence>
<dbReference type="PRINTS" id="PR00344">
    <property type="entry name" value="BCTRLSENSOR"/>
</dbReference>
<name>A0ABV4XJU1_9CYAN</name>
<dbReference type="InterPro" id="IPR003661">
    <property type="entry name" value="HisK_dim/P_dom"/>
</dbReference>
<dbReference type="SUPFAM" id="SSF52172">
    <property type="entry name" value="CheY-like"/>
    <property type="match status" value="1"/>
</dbReference>
<feature type="domain" description="HAMP" evidence="17">
    <location>
        <begin position="404"/>
        <end position="466"/>
    </location>
</feature>
<keyword evidence="18" id="KW-0067">ATP-binding</keyword>
<evidence type="ECO:0000256" key="12">
    <source>
        <dbReference type="PROSITE-ProRule" id="PRU00169"/>
    </source>
</evidence>
<organism evidence="18 19">
    <name type="scientific">Floridaenema flaviceps BLCC-F50</name>
    <dbReference type="NCBI Taxonomy" id="3153642"/>
    <lineage>
        <taxon>Bacteria</taxon>
        <taxon>Bacillati</taxon>
        <taxon>Cyanobacteriota</taxon>
        <taxon>Cyanophyceae</taxon>
        <taxon>Oscillatoriophycideae</taxon>
        <taxon>Aerosakkonematales</taxon>
        <taxon>Aerosakkonemataceae</taxon>
        <taxon>Floridanema</taxon>
        <taxon>Floridanema flaviceps</taxon>
    </lineage>
</organism>
<keyword evidence="19" id="KW-1185">Reference proteome</keyword>
<comment type="catalytic activity">
    <reaction evidence="1">
        <text>ATP + protein L-histidine = ADP + protein N-phospho-L-histidine.</text>
        <dbReference type="EC" id="2.7.13.3"/>
    </reaction>
</comment>
<dbReference type="Proteomes" id="UP001576784">
    <property type="component" value="Unassembled WGS sequence"/>
</dbReference>
<dbReference type="InterPro" id="IPR033479">
    <property type="entry name" value="dCache_1"/>
</dbReference>
<dbReference type="SUPFAM" id="SSF55874">
    <property type="entry name" value="ATPase domain of HSP90 chaperone/DNA topoisomerase II/histidine kinase"/>
    <property type="match status" value="1"/>
</dbReference>
<dbReference type="Gene3D" id="3.30.450.20">
    <property type="entry name" value="PAS domain"/>
    <property type="match status" value="1"/>
</dbReference>
<dbReference type="InterPro" id="IPR005467">
    <property type="entry name" value="His_kinase_dom"/>
</dbReference>
<dbReference type="PANTHER" id="PTHR45339:SF1">
    <property type="entry name" value="HYBRID SIGNAL TRANSDUCTION HISTIDINE KINASE J"/>
    <property type="match status" value="1"/>
</dbReference>
<evidence type="ECO:0000256" key="6">
    <source>
        <dbReference type="ARBA" id="ARBA00022679"/>
    </source>
</evidence>
<dbReference type="SMART" id="SM00304">
    <property type="entry name" value="HAMP"/>
    <property type="match status" value="1"/>
</dbReference>
<feature type="domain" description="Response regulatory" evidence="16">
    <location>
        <begin position="747"/>
        <end position="863"/>
    </location>
</feature>
<dbReference type="PANTHER" id="PTHR45339">
    <property type="entry name" value="HYBRID SIGNAL TRANSDUCTION HISTIDINE KINASE J"/>
    <property type="match status" value="1"/>
</dbReference>
<dbReference type="PROSITE" id="PS50110">
    <property type="entry name" value="RESPONSE_REGULATORY"/>
    <property type="match status" value="1"/>
</dbReference>
<feature type="transmembrane region" description="Helical" evidence="14">
    <location>
        <begin position="383"/>
        <end position="406"/>
    </location>
</feature>
<dbReference type="InterPro" id="IPR029151">
    <property type="entry name" value="Sensor-like_sf"/>
</dbReference>
<feature type="modified residue" description="4-aspartylphosphate" evidence="12">
    <location>
        <position position="796"/>
    </location>
</feature>
<dbReference type="GO" id="GO:0005524">
    <property type="term" value="F:ATP binding"/>
    <property type="evidence" value="ECO:0007669"/>
    <property type="project" value="UniProtKB-KW"/>
</dbReference>
<keyword evidence="4" id="KW-1003">Cell membrane</keyword>
<dbReference type="SUPFAM" id="SSF158472">
    <property type="entry name" value="HAMP domain-like"/>
    <property type="match status" value="1"/>
</dbReference>
<keyword evidence="11 14" id="KW-0472">Membrane</keyword>
<keyword evidence="13" id="KW-0175">Coiled coil</keyword>
<dbReference type="SUPFAM" id="SSF103190">
    <property type="entry name" value="Sensory domain-like"/>
    <property type="match status" value="1"/>
</dbReference>
<comment type="subcellular location">
    <subcellularLocation>
        <location evidence="2">Cell membrane</location>
        <topology evidence="2">Multi-pass membrane protein</topology>
    </subcellularLocation>
</comment>
<evidence type="ECO:0000256" key="9">
    <source>
        <dbReference type="ARBA" id="ARBA00022989"/>
    </source>
</evidence>
<dbReference type="CDD" id="cd00082">
    <property type="entry name" value="HisKA"/>
    <property type="match status" value="1"/>
</dbReference>
<evidence type="ECO:0000256" key="11">
    <source>
        <dbReference type="ARBA" id="ARBA00023136"/>
    </source>
</evidence>
<evidence type="ECO:0000256" key="7">
    <source>
        <dbReference type="ARBA" id="ARBA00022692"/>
    </source>
</evidence>
<dbReference type="CDD" id="cd16922">
    <property type="entry name" value="HATPase_EvgS-ArcB-TorS-like"/>
    <property type="match status" value="1"/>
</dbReference>
<keyword evidence="10" id="KW-0902">Two-component regulatory system</keyword>
<dbReference type="InterPro" id="IPR003594">
    <property type="entry name" value="HATPase_dom"/>
</dbReference>
<dbReference type="InterPro" id="IPR003660">
    <property type="entry name" value="HAMP_dom"/>
</dbReference>
<dbReference type="InterPro" id="IPR001789">
    <property type="entry name" value="Sig_transdc_resp-reg_receiver"/>
</dbReference>
<dbReference type="CDD" id="cd18773">
    <property type="entry name" value="PDC1_HK_sensor"/>
    <property type="match status" value="1"/>
</dbReference>
<evidence type="ECO:0000313" key="18">
    <source>
        <dbReference type="EMBL" id="MFB2891498.1"/>
    </source>
</evidence>
<dbReference type="PROSITE" id="PS50885">
    <property type="entry name" value="HAMP"/>
    <property type="match status" value="1"/>
</dbReference>
<dbReference type="Pfam" id="PF02743">
    <property type="entry name" value="dCache_1"/>
    <property type="match status" value="1"/>
</dbReference>
<feature type="coiled-coil region" evidence="13">
    <location>
        <begin position="451"/>
        <end position="485"/>
    </location>
</feature>
<comment type="caution">
    <text evidence="18">The sequence shown here is derived from an EMBL/GenBank/DDBJ whole genome shotgun (WGS) entry which is preliminary data.</text>
</comment>
<reference evidence="18 19" key="1">
    <citation type="submission" date="2024-09" db="EMBL/GenBank/DDBJ databases">
        <title>Floridaenema gen nov. (Aerosakkonemataceae, Aerosakkonematales ord. nov., Cyanobacteria) from benthic tropical and subtropical fresh waters, with the description of four new species.</title>
        <authorList>
            <person name="Moretto J.A."/>
            <person name="Berthold D.E."/>
            <person name="Lefler F.W."/>
            <person name="Huang I.-S."/>
            <person name="Laughinghouse H. IV."/>
        </authorList>
    </citation>
    <scope>NUCLEOTIDE SEQUENCE [LARGE SCALE GENOMIC DNA]</scope>
    <source>
        <strain evidence="18 19">BLCC-F50</strain>
    </source>
</reference>
<dbReference type="SMART" id="SM00388">
    <property type="entry name" value="HisKA"/>
    <property type="match status" value="1"/>
</dbReference>
<evidence type="ECO:0000256" key="4">
    <source>
        <dbReference type="ARBA" id="ARBA00022475"/>
    </source>
</evidence>
<dbReference type="EMBL" id="JBHFNR010000007">
    <property type="protein sequence ID" value="MFB2891498.1"/>
    <property type="molecule type" value="Genomic_DNA"/>
</dbReference>
<sequence>MSNSPSKRLRQRPNKPQKTLQIPLRLVLIVPFVLQIVGAVGLVGYLSYRSGQEEVEHIAKQLMENTGQQVNEELKRYLQTAHQANQRHIAALNAGAINLQNLDQLHRYLILQHRQTPSLTTFLFATPQGDFRLSHRVSPRDYGISTYLQPQELPFDASLSDPKNPSIIRSYSINEQGDLIRLVETTVKNDVRDRPWYRQAVARRKSGWSQPFQIGGTNLLVLNAYTPVYDKSQKLLGVFSVNISLNQLGDFLRNLKVGQHGGIYIMERNGLLIANSTAQASYFVSGKSDLNGISQPGTLKFKRITANQLSNPAIKSSYQYLNQKFHHDFQTLPVPQTLKFYMNGNHYFLNIISYKNDYGLDWLVVTVVPESDFMEQIQKNAKLTVLFCAITLLVATGIGIVTARWITNPILRLNRATQAITNGDLHNLDTEENPFIHIAQNQGITEVENLAASFNVMAKELQNSFETLENRVQERTAELIIAKEKAEIANQAKSIFIANMSHELRSPLNAILGFSQLMLRAKNFPADQLENAAIIYRSGEYLLTLINNVLDLSKIEAGKTTLNTKNFDLHCLLDDLEDMLHLRATNAGLKLLFQRTENVPRYICTDEVKLRQVLINLLSNAIKFTSVGQVTLNVFLGEQETADVFHLHFRIRDTGVGIAPGELPKLFDAFSQAQAGKEMQEGTGLGLAISRKFIQLMGGDITVESELGKGTTFQFYIQAKLSQQAVTNLLEAHPKVLGLAPNQPTYKILIVDDKVINRQLLIKLLAPLGFELKEASNGIEAIAIWDEWEPHLIFMDMRMSVMDGYEATKQIKSTTKGNATAVIAVTASVLEEERAIVLSAGCDDFVRKPFVEHTIFDILAKHLGVKYIYAETPLATSENLTKTVLTSTQLTCMSQEWINHLYKAALEANTNQVLQLVEQIPQTETILIQSLTKLSRQFQFEHIVDVVEPLITDEP</sequence>
<dbReference type="Pfam" id="PF00512">
    <property type="entry name" value="HisKA"/>
    <property type="match status" value="1"/>
</dbReference>
<dbReference type="CDD" id="cd06225">
    <property type="entry name" value="HAMP"/>
    <property type="match status" value="1"/>
</dbReference>
<dbReference type="SMART" id="SM00387">
    <property type="entry name" value="HATPase_c"/>
    <property type="match status" value="1"/>
</dbReference>
<evidence type="ECO:0000256" key="1">
    <source>
        <dbReference type="ARBA" id="ARBA00000085"/>
    </source>
</evidence>
<keyword evidence="7 14" id="KW-0812">Transmembrane</keyword>
<dbReference type="SUPFAM" id="SSF47384">
    <property type="entry name" value="Homodimeric domain of signal transducing histidine kinase"/>
    <property type="match status" value="1"/>
</dbReference>
<evidence type="ECO:0000256" key="2">
    <source>
        <dbReference type="ARBA" id="ARBA00004651"/>
    </source>
</evidence>
<dbReference type="InterPro" id="IPR004358">
    <property type="entry name" value="Sig_transdc_His_kin-like_C"/>
</dbReference>